<proteinExistence type="predicted"/>
<sequence length="96" mass="10820">MTPETPTILTFIINPPTEFADPEDPLDDNEPKSTEPNITSIHAKTLLAFTTKIIFDLFPHDKTKTQTAIQDASKAIFKMTPHFNHSSHRLLLTFDA</sequence>
<feature type="region of interest" description="Disordered" evidence="1">
    <location>
        <begin position="12"/>
        <end position="37"/>
    </location>
</feature>
<accession>A0AA38HSK5</accession>
<reference evidence="2" key="1">
    <citation type="journal article" date="2023" name="G3 (Bethesda)">
        <title>Whole genome assemblies of Zophobas morio and Tenebrio molitor.</title>
        <authorList>
            <person name="Kaur S."/>
            <person name="Stinson S.A."/>
            <person name="diCenzo G.C."/>
        </authorList>
    </citation>
    <scope>NUCLEOTIDE SEQUENCE</scope>
    <source>
        <strain evidence="2">QUZm001</strain>
    </source>
</reference>
<organism evidence="2 3">
    <name type="scientific">Zophobas morio</name>
    <dbReference type="NCBI Taxonomy" id="2755281"/>
    <lineage>
        <taxon>Eukaryota</taxon>
        <taxon>Metazoa</taxon>
        <taxon>Ecdysozoa</taxon>
        <taxon>Arthropoda</taxon>
        <taxon>Hexapoda</taxon>
        <taxon>Insecta</taxon>
        <taxon>Pterygota</taxon>
        <taxon>Neoptera</taxon>
        <taxon>Endopterygota</taxon>
        <taxon>Coleoptera</taxon>
        <taxon>Polyphaga</taxon>
        <taxon>Cucujiformia</taxon>
        <taxon>Tenebrionidae</taxon>
        <taxon>Zophobas</taxon>
    </lineage>
</organism>
<dbReference type="Proteomes" id="UP001168821">
    <property type="component" value="Unassembled WGS sequence"/>
</dbReference>
<evidence type="ECO:0000313" key="3">
    <source>
        <dbReference type="Proteomes" id="UP001168821"/>
    </source>
</evidence>
<protein>
    <submittedName>
        <fullName evidence="2">Uncharacterized protein</fullName>
    </submittedName>
</protein>
<dbReference type="EMBL" id="JALNTZ010000009">
    <property type="protein sequence ID" value="KAJ3641892.1"/>
    <property type="molecule type" value="Genomic_DNA"/>
</dbReference>
<keyword evidence="3" id="KW-1185">Reference proteome</keyword>
<dbReference type="AlphaFoldDB" id="A0AA38HSK5"/>
<gene>
    <name evidence="2" type="ORF">Zmor_028362</name>
</gene>
<evidence type="ECO:0000313" key="2">
    <source>
        <dbReference type="EMBL" id="KAJ3641892.1"/>
    </source>
</evidence>
<evidence type="ECO:0000256" key="1">
    <source>
        <dbReference type="SAM" id="MobiDB-lite"/>
    </source>
</evidence>
<name>A0AA38HSK5_9CUCU</name>
<comment type="caution">
    <text evidence="2">The sequence shown here is derived from an EMBL/GenBank/DDBJ whole genome shotgun (WGS) entry which is preliminary data.</text>
</comment>